<dbReference type="Proteomes" id="UP001271007">
    <property type="component" value="Unassembled WGS sequence"/>
</dbReference>
<dbReference type="EMBL" id="JAWDJX010000004">
    <property type="protein sequence ID" value="KAK3056927.1"/>
    <property type="molecule type" value="Genomic_DNA"/>
</dbReference>
<dbReference type="AlphaFoldDB" id="A0AAJ0LVP7"/>
<comment type="caution">
    <text evidence="1">The sequence shown here is derived from an EMBL/GenBank/DDBJ whole genome shotgun (WGS) entry which is preliminary data.</text>
</comment>
<protein>
    <submittedName>
        <fullName evidence="1">Uncharacterized protein</fullName>
    </submittedName>
</protein>
<name>A0AAJ0LVP7_9PEZI</name>
<reference evidence="1" key="1">
    <citation type="submission" date="2023-04" db="EMBL/GenBank/DDBJ databases">
        <title>Black Yeasts Isolated from many extreme environments.</title>
        <authorList>
            <person name="Coleine C."/>
            <person name="Stajich J.E."/>
            <person name="Selbmann L."/>
        </authorList>
    </citation>
    <scope>NUCLEOTIDE SEQUENCE</scope>
    <source>
        <strain evidence="1">CCFEE 5312</strain>
    </source>
</reference>
<evidence type="ECO:0000313" key="1">
    <source>
        <dbReference type="EMBL" id="KAK3056927.1"/>
    </source>
</evidence>
<keyword evidence="2" id="KW-1185">Reference proteome</keyword>
<gene>
    <name evidence="1" type="ORF">LTR09_001965</name>
</gene>
<sequence>MDASPFALLSPELRNIIWEYTTTSSYAITFSNKAIFPPLTSTCRQIRSETLEMYLSLTIFNAHLDDGPVQPLLAWLTAIGPKQCLLLHELNVWDLHMLNITLLGSQASAQALKEGSTDGKPYLLRSVNLEVFYRNRWLDELVLVLQTMDLELARLCVIGSNERFVRETSRFAIVPSAELDRIDLEFELQREGSKLDVFGDRVC</sequence>
<accession>A0AAJ0LVP7</accession>
<organism evidence="1 2">
    <name type="scientific">Extremus antarcticus</name>
    <dbReference type="NCBI Taxonomy" id="702011"/>
    <lineage>
        <taxon>Eukaryota</taxon>
        <taxon>Fungi</taxon>
        <taxon>Dikarya</taxon>
        <taxon>Ascomycota</taxon>
        <taxon>Pezizomycotina</taxon>
        <taxon>Dothideomycetes</taxon>
        <taxon>Dothideomycetidae</taxon>
        <taxon>Mycosphaerellales</taxon>
        <taxon>Extremaceae</taxon>
        <taxon>Extremus</taxon>
    </lineage>
</organism>
<evidence type="ECO:0000313" key="2">
    <source>
        <dbReference type="Proteomes" id="UP001271007"/>
    </source>
</evidence>
<proteinExistence type="predicted"/>